<evidence type="ECO:0000256" key="2">
    <source>
        <dbReference type="SAM" id="SignalP"/>
    </source>
</evidence>
<feature type="domain" description="Malectin-like" evidence="3">
    <location>
        <begin position="25"/>
        <end position="345"/>
    </location>
</feature>
<dbReference type="AlphaFoldDB" id="A0A1D1ZDR1"/>
<gene>
    <name evidence="4" type="primary">At1g05700_0</name>
    <name evidence="4" type="ORF">g.84869</name>
</gene>
<sequence length="450" mass="48812">MAGLLHLLLPLLLAVSASAQELLSIDCGASENYTNANGIGWVVDGPFVQRGEAHSVENTSGVPREFATLRAFTSRKKNCYTIPVNPGGWKMQILLRASFYYGNYDGKATPPAFDLLFEGNRWGTVETTAGDVVFTEAIYSVGEATSVCVAQTKPGQFPFISTIEVRNLEDDMYPNFDPNRWLLMRDRLAFGAARTIRYPDDRYDRIWMPARVNGLAVLKNESVVDVSPEAAKGRPPAAVFQAAVGTNSRSSPIALSTSLPSESTEVNINLYFAEMKQLRLTDVRAVDVTMDGVSLQAGSSAISAQEVLEFSISYRSANASTSIVVQAASDSTLPPIISAMEVFSVGDERQATDSGEVEILGMMQQRWPVLTDWTGDPCLPTPYNWEWVACSSDASPHISALLLSGLGLSGEFPEFSPVALSTVEKVDLHNNSLSGPIPHAFGLMPNLKEL</sequence>
<proteinExistence type="predicted"/>
<comment type="subcellular location">
    <subcellularLocation>
        <location evidence="1">Membrane</location>
        <topology evidence="1">Single-pass membrane protein</topology>
    </subcellularLocation>
</comment>
<keyword evidence="2" id="KW-0732">Signal</keyword>
<dbReference type="InterPro" id="IPR032675">
    <property type="entry name" value="LRR_dom_sf"/>
</dbReference>
<evidence type="ECO:0000313" key="4">
    <source>
        <dbReference type="EMBL" id="JAT65040.1"/>
    </source>
</evidence>
<dbReference type="PANTHER" id="PTHR45631:SF44">
    <property type="entry name" value="CARBOHYDRATE-BINDING PROTEIN OF THE ER PROTEIN"/>
    <property type="match status" value="1"/>
</dbReference>
<keyword evidence="4" id="KW-0418">Kinase</keyword>
<reference evidence="4" key="1">
    <citation type="submission" date="2015-07" db="EMBL/GenBank/DDBJ databases">
        <title>Transcriptome Assembly of Anthurium amnicola.</title>
        <authorList>
            <person name="Suzuki J."/>
        </authorList>
    </citation>
    <scope>NUCLEOTIDE SEQUENCE</scope>
</reference>
<dbReference type="Pfam" id="PF12819">
    <property type="entry name" value="Malectin_like"/>
    <property type="match status" value="1"/>
</dbReference>
<dbReference type="GO" id="GO:0016301">
    <property type="term" value="F:kinase activity"/>
    <property type="evidence" value="ECO:0007669"/>
    <property type="project" value="UniProtKB-KW"/>
</dbReference>
<dbReference type="PANTHER" id="PTHR45631">
    <property type="entry name" value="OS07G0107800 PROTEIN-RELATED"/>
    <property type="match status" value="1"/>
</dbReference>
<dbReference type="InterPro" id="IPR024788">
    <property type="entry name" value="Malectin-like_Carb-bd_dom"/>
</dbReference>
<dbReference type="EMBL" id="GDJX01002896">
    <property type="protein sequence ID" value="JAT65040.1"/>
    <property type="molecule type" value="Transcribed_RNA"/>
</dbReference>
<accession>A0A1D1ZDR1</accession>
<evidence type="ECO:0000259" key="3">
    <source>
        <dbReference type="Pfam" id="PF12819"/>
    </source>
</evidence>
<feature type="signal peptide" evidence="2">
    <location>
        <begin position="1"/>
        <end position="19"/>
    </location>
</feature>
<dbReference type="Gene3D" id="3.80.10.10">
    <property type="entry name" value="Ribonuclease Inhibitor"/>
    <property type="match status" value="1"/>
</dbReference>
<dbReference type="GO" id="GO:0016020">
    <property type="term" value="C:membrane"/>
    <property type="evidence" value="ECO:0007669"/>
    <property type="project" value="UniProtKB-SubCell"/>
</dbReference>
<dbReference type="SUPFAM" id="SSF52058">
    <property type="entry name" value="L domain-like"/>
    <property type="match status" value="1"/>
</dbReference>
<keyword evidence="4" id="KW-0808">Transferase</keyword>
<feature type="chain" id="PRO_5008900912" evidence="2">
    <location>
        <begin position="20"/>
        <end position="450"/>
    </location>
</feature>
<keyword evidence="4" id="KW-0675">Receptor</keyword>
<protein>
    <submittedName>
        <fullName evidence="4">Putative LRR receptor-like serine/threonine-protein kinase At1g05700</fullName>
    </submittedName>
</protein>
<name>A0A1D1ZDR1_9ARAE</name>
<evidence type="ECO:0000256" key="1">
    <source>
        <dbReference type="ARBA" id="ARBA00004167"/>
    </source>
</evidence>
<organism evidence="4">
    <name type="scientific">Anthurium amnicola</name>
    <dbReference type="NCBI Taxonomy" id="1678845"/>
    <lineage>
        <taxon>Eukaryota</taxon>
        <taxon>Viridiplantae</taxon>
        <taxon>Streptophyta</taxon>
        <taxon>Embryophyta</taxon>
        <taxon>Tracheophyta</taxon>
        <taxon>Spermatophyta</taxon>
        <taxon>Magnoliopsida</taxon>
        <taxon>Liliopsida</taxon>
        <taxon>Araceae</taxon>
        <taxon>Pothoideae</taxon>
        <taxon>Potheae</taxon>
        <taxon>Anthurium</taxon>
    </lineage>
</organism>